<dbReference type="InterPro" id="IPR012296">
    <property type="entry name" value="Nuclease_put_TT1808"/>
</dbReference>
<keyword evidence="4" id="KW-1185">Reference proteome</keyword>
<feature type="domain" description="Putative restriction endonuclease" evidence="2">
    <location>
        <begin position="28"/>
        <end position="198"/>
    </location>
</feature>
<comment type="caution">
    <text evidence="3">The sequence shown here is derived from an EMBL/GenBank/DDBJ whole genome shotgun (WGS) entry which is preliminary data.</text>
</comment>
<reference evidence="3" key="1">
    <citation type="journal article" date="2014" name="Int. J. Syst. Evol. Microbiol.">
        <title>Complete genome sequence of Corynebacterium casei LMG S-19264T (=DSM 44701T), isolated from a smear-ripened cheese.</title>
        <authorList>
            <consortium name="US DOE Joint Genome Institute (JGI-PGF)"/>
            <person name="Walter F."/>
            <person name="Albersmeier A."/>
            <person name="Kalinowski J."/>
            <person name="Ruckert C."/>
        </authorList>
    </citation>
    <scope>NUCLEOTIDE SEQUENCE</scope>
    <source>
        <strain evidence="3">CGMCC 4.7138</strain>
    </source>
</reference>
<dbReference type="InterPro" id="IPR008538">
    <property type="entry name" value="Uma2"/>
</dbReference>
<dbReference type="Proteomes" id="UP000653480">
    <property type="component" value="Unassembled WGS sequence"/>
</dbReference>
<evidence type="ECO:0000256" key="1">
    <source>
        <dbReference type="SAM" id="MobiDB-lite"/>
    </source>
</evidence>
<organism evidence="3 4">
    <name type="scientific">Microbispora bryophytorum</name>
    <dbReference type="NCBI Taxonomy" id="1460882"/>
    <lineage>
        <taxon>Bacteria</taxon>
        <taxon>Bacillati</taxon>
        <taxon>Actinomycetota</taxon>
        <taxon>Actinomycetes</taxon>
        <taxon>Streptosporangiales</taxon>
        <taxon>Streptosporangiaceae</taxon>
        <taxon>Microbispora</taxon>
    </lineage>
</organism>
<dbReference type="Gene3D" id="3.90.1570.10">
    <property type="entry name" value="tt1808, chain A"/>
    <property type="match status" value="1"/>
</dbReference>
<accession>A0A8H9GW10</accession>
<gene>
    <name evidence="3" type="ORF">GCM10011574_16140</name>
</gene>
<dbReference type="AlphaFoldDB" id="A0A8H9GW10"/>
<dbReference type="RefSeq" id="WP_142569437.1">
    <property type="nucleotide sequence ID" value="NZ_BMMN01000002.1"/>
</dbReference>
<feature type="region of interest" description="Disordered" evidence="1">
    <location>
        <begin position="1"/>
        <end position="27"/>
    </location>
</feature>
<dbReference type="InterPro" id="IPR011335">
    <property type="entry name" value="Restrct_endonuc-II-like"/>
</dbReference>
<evidence type="ECO:0000259" key="2">
    <source>
        <dbReference type="Pfam" id="PF05685"/>
    </source>
</evidence>
<dbReference type="PANTHER" id="PTHR35400">
    <property type="entry name" value="SLR1083 PROTEIN"/>
    <property type="match status" value="1"/>
</dbReference>
<dbReference type="Pfam" id="PF05685">
    <property type="entry name" value="Uma2"/>
    <property type="match status" value="1"/>
</dbReference>
<dbReference type="CDD" id="cd06260">
    <property type="entry name" value="DUF820-like"/>
    <property type="match status" value="1"/>
</dbReference>
<sequence>MVATSRKPHGPALAPVPERPLPGTPRELFDSLPPLPGLRTEIIDGRLIVSPAGTPEHGWTGTLLYEAFRSFCRERGWRAWMGGSVDVCIDGSREPVEPDFVLAPKDCPRWGERELLSSGLMLVAEVVSKGSAEDGRLKKPAIYAGGGVPVMLLVDSLTRPASVTVYSDPKEGQYQVTSTVPFGREIHVPHPIGFTLDTSVFEEVL</sequence>
<protein>
    <recommendedName>
        <fullName evidence="2">Putative restriction endonuclease domain-containing protein</fullName>
    </recommendedName>
</protein>
<proteinExistence type="predicted"/>
<dbReference type="PANTHER" id="PTHR35400:SF3">
    <property type="entry name" value="SLL1072 PROTEIN"/>
    <property type="match status" value="1"/>
</dbReference>
<dbReference type="EMBL" id="BMMN01000002">
    <property type="protein sequence ID" value="GGO04963.1"/>
    <property type="molecule type" value="Genomic_DNA"/>
</dbReference>
<evidence type="ECO:0000313" key="4">
    <source>
        <dbReference type="Proteomes" id="UP000653480"/>
    </source>
</evidence>
<evidence type="ECO:0000313" key="3">
    <source>
        <dbReference type="EMBL" id="GGO04963.1"/>
    </source>
</evidence>
<name>A0A8H9GW10_9ACTN</name>
<dbReference type="OrthoDB" id="4537149at2"/>
<reference evidence="3" key="2">
    <citation type="submission" date="2020-09" db="EMBL/GenBank/DDBJ databases">
        <authorList>
            <person name="Sun Q."/>
            <person name="Zhou Y."/>
        </authorList>
    </citation>
    <scope>NUCLEOTIDE SEQUENCE</scope>
    <source>
        <strain evidence="3">CGMCC 4.7138</strain>
    </source>
</reference>
<dbReference type="SUPFAM" id="SSF52980">
    <property type="entry name" value="Restriction endonuclease-like"/>
    <property type="match status" value="1"/>
</dbReference>